<keyword evidence="1" id="KW-0808">Transferase</keyword>
<dbReference type="Pfam" id="PF13692">
    <property type="entry name" value="Glyco_trans_1_4"/>
    <property type="match status" value="1"/>
</dbReference>
<protein>
    <submittedName>
        <fullName evidence="1">Glycosyltransferase</fullName>
        <ecNumber evidence="1">2.4.-.-</ecNumber>
    </submittedName>
</protein>
<sequence length="434" mass="50487">MKLITIHPGLWKNKVKKYGYESSQLSRKKIADHLGWDYFYLLTAPQIRENWKDGYMKIGFESSEIINTCNYQSDIGHDDLSVLPEDIISKYPNGQITLINGFVASIEEDGEIMYFTSGLYLKKNKNNELEWYNKDGSVALRARKYNPSKEPTPIHIISEDYLYYKDDMWLTSEDLLIKVLINLTDTNDIIIRDQHEIVQPKLWRFVENTSRIYYEYIHHNVLSSLVSNLRKKTKYLVASEMLTEVLKSQGYKANFMPPIVVVKDTHVITKRNNPRSYCYVGNMSENKRLEMVVKAFSALYNTGIDVEVTLYGGDERSIREKFIDITPNIKVAGYVDEVPYWKHDGYISASKRELFANACVEAMSFGLICILSNVDIAHRYYGHKNKDIILFDDIEGLIDILKYLFYSENINTQNTLDFVEKYAIENVVKSFLEL</sequence>
<name>A0AAW6B7E5_9BACL</name>
<gene>
    <name evidence="1" type="ORF">PNO30_06655</name>
</gene>
<comment type="caution">
    <text evidence="1">The sequence shown here is derived from an EMBL/GenBank/DDBJ whole genome shotgun (WGS) entry which is preliminary data.</text>
</comment>
<dbReference type="Gene3D" id="3.40.50.2000">
    <property type="entry name" value="Glycogen Phosphorylase B"/>
    <property type="match status" value="1"/>
</dbReference>
<dbReference type="AlphaFoldDB" id="A0AAW6B7E5"/>
<dbReference type="RefSeq" id="WP_271987611.1">
    <property type="nucleotide sequence ID" value="NZ_JAQMFS010000077.1"/>
</dbReference>
<keyword evidence="1" id="KW-0328">Glycosyltransferase</keyword>
<proteinExistence type="predicted"/>
<evidence type="ECO:0000313" key="1">
    <source>
        <dbReference type="EMBL" id="MDB6186444.1"/>
    </source>
</evidence>
<evidence type="ECO:0000313" key="2">
    <source>
        <dbReference type="Proteomes" id="UP001212217"/>
    </source>
</evidence>
<organism evidence="1 2">
    <name type="scientific">Gemella haemolysans</name>
    <dbReference type="NCBI Taxonomy" id="1379"/>
    <lineage>
        <taxon>Bacteria</taxon>
        <taxon>Bacillati</taxon>
        <taxon>Bacillota</taxon>
        <taxon>Bacilli</taxon>
        <taxon>Bacillales</taxon>
        <taxon>Gemellaceae</taxon>
        <taxon>Gemella</taxon>
    </lineage>
</organism>
<dbReference type="EMBL" id="JAQMFS010000077">
    <property type="protein sequence ID" value="MDB6186444.1"/>
    <property type="molecule type" value="Genomic_DNA"/>
</dbReference>
<reference evidence="1" key="1">
    <citation type="submission" date="2023-08" db="EMBL/GenBank/DDBJ databases">
        <title>Dental plaque isolates bound by oral lectin ZG16B.</title>
        <authorList>
            <person name="Ghosh S."/>
        </authorList>
    </citation>
    <scope>NUCLEOTIDE SEQUENCE</scope>
    <source>
        <strain evidence="1">DP3_5B</strain>
    </source>
</reference>
<accession>A0AAW6B7E5</accession>
<dbReference type="SUPFAM" id="SSF53756">
    <property type="entry name" value="UDP-Glycosyltransferase/glycogen phosphorylase"/>
    <property type="match status" value="1"/>
</dbReference>
<dbReference type="EC" id="2.4.-.-" evidence="1"/>
<dbReference type="GO" id="GO:0016757">
    <property type="term" value="F:glycosyltransferase activity"/>
    <property type="evidence" value="ECO:0007669"/>
    <property type="project" value="UniProtKB-KW"/>
</dbReference>
<dbReference type="Proteomes" id="UP001212217">
    <property type="component" value="Unassembled WGS sequence"/>
</dbReference>